<evidence type="ECO:0000313" key="2">
    <source>
        <dbReference type="Proteomes" id="UP001519293"/>
    </source>
</evidence>
<dbReference type="Proteomes" id="UP001519293">
    <property type="component" value="Unassembled WGS sequence"/>
</dbReference>
<sequence length="63" mass="7136">MDNQLVQETRRIVDETRNVEPVEQQMRIIAAQNVISPAFASTAQAEQDQLSSVEKELDVIKHS</sequence>
<dbReference type="InterPro" id="IPR024217">
    <property type="entry name" value="DUF3813"/>
</dbReference>
<reference evidence="1 2" key="1">
    <citation type="submission" date="2021-03" db="EMBL/GenBank/DDBJ databases">
        <title>Genomic Encyclopedia of Type Strains, Phase IV (KMG-IV): sequencing the most valuable type-strain genomes for metagenomic binning, comparative biology and taxonomic classification.</title>
        <authorList>
            <person name="Goeker M."/>
        </authorList>
    </citation>
    <scope>NUCLEOTIDE SEQUENCE [LARGE SCALE GENOMIC DNA]</scope>
    <source>
        <strain evidence="1 2">DSM 26675</strain>
    </source>
</reference>
<name>A0ABS4RE08_9BACI</name>
<dbReference type="EMBL" id="JAGIKZ010000007">
    <property type="protein sequence ID" value="MBP2241135.1"/>
    <property type="molecule type" value="Genomic_DNA"/>
</dbReference>
<dbReference type="RefSeq" id="WP_066392743.1">
    <property type="nucleotide sequence ID" value="NZ_JAGIKZ010000007.1"/>
</dbReference>
<organism evidence="1 2">
    <name type="scientific">Cytobacillus eiseniae</name>
    <dbReference type="NCBI Taxonomy" id="762947"/>
    <lineage>
        <taxon>Bacteria</taxon>
        <taxon>Bacillati</taxon>
        <taxon>Bacillota</taxon>
        <taxon>Bacilli</taxon>
        <taxon>Bacillales</taxon>
        <taxon>Bacillaceae</taxon>
        <taxon>Cytobacillus</taxon>
    </lineage>
</organism>
<gene>
    <name evidence="1" type="ORF">J2Z40_001697</name>
</gene>
<evidence type="ECO:0000313" key="1">
    <source>
        <dbReference type="EMBL" id="MBP2241135.1"/>
    </source>
</evidence>
<dbReference type="Pfam" id="PF12758">
    <property type="entry name" value="DUF3813"/>
    <property type="match status" value="1"/>
</dbReference>
<protein>
    <submittedName>
        <fullName evidence="1">Uncharacterized protein</fullName>
    </submittedName>
</protein>
<accession>A0ABS4RE08</accession>
<proteinExistence type="predicted"/>
<comment type="caution">
    <text evidence="1">The sequence shown here is derived from an EMBL/GenBank/DDBJ whole genome shotgun (WGS) entry which is preliminary data.</text>
</comment>
<keyword evidence="2" id="KW-1185">Reference proteome</keyword>